<protein>
    <recommendedName>
        <fullName evidence="4">HAF repeat-containing protein</fullName>
    </recommendedName>
</protein>
<name>A0ABV9QTI8_9GAMM</name>
<evidence type="ECO:0008006" key="4">
    <source>
        <dbReference type="Google" id="ProtNLM"/>
    </source>
</evidence>
<comment type="caution">
    <text evidence="2">The sequence shown here is derived from an EMBL/GenBank/DDBJ whole genome shotgun (WGS) entry which is preliminary data.</text>
</comment>
<dbReference type="RefSeq" id="WP_380019959.1">
    <property type="nucleotide sequence ID" value="NZ_JBHSHD010000006.1"/>
</dbReference>
<dbReference type="Proteomes" id="UP001595886">
    <property type="component" value="Unassembled WGS sequence"/>
</dbReference>
<proteinExistence type="predicted"/>
<accession>A0ABV9QTI8</accession>
<keyword evidence="3" id="KW-1185">Reference proteome</keyword>
<keyword evidence="1" id="KW-0732">Signal</keyword>
<sequence length="372" mass="37864">MTLLPPRIPPRLLPSALAAVLFCAEAGAGTPLYHLSVLTVPDGGGTQATDVNDAGQVVGNYMDAEFNARAVVWDADGTAHPLGVPGQGDVYAYAINNSGQIVGSFLDYVNPVAGLLWNAATPQQSTPLHDEADVNVSPADINDAGVVVGAFGLPAQSRAFVWTADGGLVDYGVQDPDVEFQQAQWAAVNASGKLVGHWNVHSSTVHATGGQVGTPAVLSLGSMSETYPTVATALNDAGTVVGVGLAAEAPVLVPVVFDENGSYTEIPGAVLDQESGCASAINAEGVIVGSAGIGSASGCVPGLKIWVHRDDTVYDLLEVVDDPGPFVSLHSAAAINAHGVIVGFGRDADDNLAGFVLTPIQSDAIFADGFDG</sequence>
<organism evidence="2 3">
    <name type="scientific">Dokdonella ginsengisoli</name>
    <dbReference type="NCBI Taxonomy" id="363846"/>
    <lineage>
        <taxon>Bacteria</taxon>
        <taxon>Pseudomonadati</taxon>
        <taxon>Pseudomonadota</taxon>
        <taxon>Gammaproteobacteria</taxon>
        <taxon>Lysobacterales</taxon>
        <taxon>Rhodanobacteraceae</taxon>
        <taxon>Dokdonella</taxon>
    </lineage>
</organism>
<evidence type="ECO:0000256" key="1">
    <source>
        <dbReference type="SAM" id="SignalP"/>
    </source>
</evidence>
<dbReference type="EMBL" id="JBHSHD010000006">
    <property type="protein sequence ID" value="MFC4820131.1"/>
    <property type="molecule type" value="Genomic_DNA"/>
</dbReference>
<reference evidence="3" key="1">
    <citation type="journal article" date="2019" name="Int. J. Syst. Evol. Microbiol.">
        <title>The Global Catalogue of Microorganisms (GCM) 10K type strain sequencing project: providing services to taxonomists for standard genome sequencing and annotation.</title>
        <authorList>
            <consortium name="The Broad Institute Genomics Platform"/>
            <consortium name="The Broad Institute Genome Sequencing Center for Infectious Disease"/>
            <person name="Wu L."/>
            <person name="Ma J."/>
        </authorList>
    </citation>
    <scope>NUCLEOTIDE SEQUENCE [LARGE SCALE GENOMIC DNA]</scope>
    <source>
        <strain evidence="3">CCUG 30340</strain>
    </source>
</reference>
<evidence type="ECO:0000313" key="3">
    <source>
        <dbReference type="Proteomes" id="UP001595886"/>
    </source>
</evidence>
<feature type="chain" id="PRO_5047460920" description="HAF repeat-containing protein" evidence="1">
    <location>
        <begin position="29"/>
        <end position="372"/>
    </location>
</feature>
<gene>
    <name evidence="2" type="ORF">ACFO6Q_07340</name>
</gene>
<evidence type="ECO:0000313" key="2">
    <source>
        <dbReference type="EMBL" id="MFC4820131.1"/>
    </source>
</evidence>
<feature type="signal peptide" evidence="1">
    <location>
        <begin position="1"/>
        <end position="28"/>
    </location>
</feature>